<accession>A0A972JZL6</accession>
<reference evidence="3" key="1">
    <citation type="submission" date="2019-10" db="EMBL/GenBank/DDBJ databases">
        <title>Description of Paenibacillus glebae sp. nov.</title>
        <authorList>
            <person name="Carlier A."/>
            <person name="Qi S."/>
        </authorList>
    </citation>
    <scope>NUCLEOTIDE SEQUENCE</scope>
    <source>
        <strain evidence="3">LMG 31456</strain>
    </source>
</reference>
<dbReference type="CDD" id="cd09112">
    <property type="entry name" value="PLDc_CLS_2"/>
    <property type="match status" value="1"/>
</dbReference>
<dbReference type="PROSITE" id="PS50035">
    <property type="entry name" value="PLD"/>
    <property type="match status" value="2"/>
</dbReference>
<keyword evidence="1" id="KW-1133">Transmembrane helix</keyword>
<dbReference type="GO" id="GO:0005886">
    <property type="term" value="C:plasma membrane"/>
    <property type="evidence" value="ECO:0007669"/>
    <property type="project" value="UniProtKB-SubCell"/>
</dbReference>
<comment type="caution">
    <text evidence="3">The sequence shown here is derived from an EMBL/GenBank/DDBJ whole genome shotgun (WGS) entry which is preliminary data.</text>
</comment>
<dbReference type="GO" id="GO:0032049">
    <property type="term" value="P:cardiolipin biosynthetic process"/>
    <property type="evidence" value="ECO:0007669"/>
    <property type="project" value="UniProtKB-ARBA"/>
</dbReference>
<keyword evidence="4" id="KW-1185">Reference proteome</keyword>
<dbReference type="Gene3D" id="3.30.870.10">
    <property type="entry name" value="Endonuclease Chain A"/>
    <property type="match status" value="2"/>
</dbReference>
<proteinExistence type="predicted"/>
<feature type="transmembrane region" description="Helical" evidence="1">
    <location>
        <begin position="29"/>
        <end position="48"/>
    </location>
</feature>
<evidence type="ECO:0000259" key="2">
    <source>
        <dbReference type="PROSITE" id="PS50035"/>
    </source>
</evidence>
<protein>
    <submittedName>
        <fullName evidence="3">Cardiolipin synthase</fullName>
    </submittedName>
</protein>
<dbReference type="InterPro" id="IPR001736">
    <property type="entry name" value="PLipase_D/transphosphatidylase"/>
</dbReference>
<evidence type="ECO:0000313" key="4">
    <source>
        <dbReference type="Proteomes" id="UP000641588"/>
    </source>
</evidence>
<dbReference type="AlphaFoldDB" id="A0A972JZL6"/>
<evidence type="ECO:0000256" key="1">
    <source>
        <dbReference type="SAM" id="Phobius"/>
    </source>
</evidence>
<dbReference type="PANTHER" id="PTHR21248:SF22">
    <property type="entry name" value="PHOSPHOLIPASE D"/>
    <property type="match status" value="1"/>
</dbReference>
<dbReference type="RefSeq" id="WP_171650153.1">
    <property type="nucleotide sequence ID" value="NZ_WHOD01000006.1"/>
</dbReference>
<feature type="domain" description="PLD phosphodiesterase" evidence="2">
    <location>
        <begin position="194"/>
        <end position="221"/>
    </location>
</feature>
<keyword evidence="1" id="KW-0812">Transmembrane</keyword>
<dbReference type="CDD" id="cd09110">
    <property type="entry name" value="PLDc_CLS_1"/>
    <property type="match status" value="1"/>
</dbReference>
<dbReference type="EMBL" id="WHOD01000006">
    <property type="protein sequence ID" value="NOU91973.1"/>
    <property type="molecule type" value="Genomic_DNA"/>
</dbReference>
<organism evidence="3 4">
    <name type="scientific">Paenibacillus foliorum</name>
    <dbReference type="NCBI Taxonomy" id="2654974"/>
    <lineage>
        <taxon>Bacteria</taxon>
        <taxon>Bacillati</taxon>
        <taxon>Bacillota</taxon>
        <taxon>Bacilli</taxon>
        <taxon>Bacillales</taxon>
        <taxon>Paenibacillaceae</taxon>
        <taxon>Paenibacillus</taxon>
    </lineage>
</organism>
<gene>
    <name evidence="3" type="ORF">GC093_01815</name>
</gene>
<dbReference type="InterPro" id="IPR025202">
    <property type="entry name" value="PLD-like_dom"/>
</dbReference>
<dbReference type="SUPFAM" id="SSF56024">
    <property type="entry name" value="Phospholipase D/nuclease"/>
    <property type="match status" value="2"/>
</dbReference>
<keyword evidence="1" id="KW-0472">Membrane</keyword>
<dbReference type="Pfam" id="PF13091">
    <property type="entry name" value="PLDc_2"/>
    <property type="match status" value="2"/>
</dbReference>
<feature type="domain" description="PLD phosphodiesterase" evidence="2">
    <location>
        <begin position="414"/>
        <end position="441"/>
    </location>
</feature>
<feature type="transmembrane region" description="Helical" evidence="1">
    <location>
        <begin position="6"/>
        <end position="22"/>
    </location>
</feature>
<dbReference type="GO" id="GO:0030572">
    <property type="term" value="F:phosphatidyltransferase activity"/>
    <property type="evidence" value="ECO:0007669"/>
    <property type="project" value="UniProtKB-ARBA"/>
</dbReference>
<evidence type="ECO:0000313" key="3">
    <source>
        <dbReference type="EMBL" id="NOU91973.1"/>
    </source>
</evidence>
<dbReference type="Proteomes" id="UP000641588">
    <property type="component" value="Unassembled WGS sequence"/>
</dbReference>
<name>A0A972JZL6_9BACL</name>
<dbReference type="SMART" id="SM00155">
    <property type="entry name" value="PLDc"/>
    <property type="match status" value="2"/>
</dbReference>
<sequence>MWVLWLYLLNTVFMLIVALIEARRPAKALNWLTICLILPIIGFVLYLITSNPIQIQRERLTSPHNESDKLLGSFKRSASVIAHALRNLSVQGLRVCQVQVLTNGIETYENLIRSIQNAQKSIDLEYYIFRNDNIGSRITELLIERAESGVKVRFLRDGWGSRKFPRRQLNRMLDAGIDCRAIFPLRSPWIFANLTYRDHCKIVIIDGKEAFTGGINVGDEYTGSKPNIGFWRDTHIRIVGESSADLHTIFQVHWNISVAEQTNQQVKKMRKPAHRTRPISQTIASPGGSALLTQEWASELGTKGTDEVTLADKHALHHAYVQTFEGNPGIPTPIIREVYFNCLTQAVQSIDISTPYFVPDADIIIAIKTAVARGVRVRLLVPRQVELSTMIVGAASRTYYGDLLEAGVHIYQYNKGMLHAKVMIIDGEVATVGSANFDMRSMRLNYEVCEVIYSSDVARKLAEQFEQDLTDSIPLRMEDVLQRSPVQRILDQGARLLAPLL</sequence>
<dbReference type="PANTHER" id="PTHR21248">
    <property type="entry name" value="CARDIOLIPIN SYNTHASE"/>
    <property type="match status" value="1"/>
</dbReference>